<dbReference type="EMBL" id="BOMB01000038">
    <property type="protein sequence ID" value="GID15119.1"/>
    <property type="molecule type" value="Genomic_DNA"/>
</dbReference>
<name>A0A8J3NGR1_9ACTN</name>
<dbReference type="NCBIfam" id="TIGR01764">
    <property type="entry name" value="excise"/>
    <property type="match status" value="1"/>
</dbReference>
<proteinExistence type="predicted"/>
<dbReference type="Proteomes" id="UP000612808">
    <property type="component" value="Unassembled WGS sequence"/>
</dbReference>
<dbReference type="SUPFAM" id="SSF46955">
    <property type="entry name" value="Putative DNA-binding domain"/>
    <property type="match status" value="1"/>
</dbReference>
<organism evidence="2 3">
    <name type="scientific">Actinocatenispora rupis</name>
    <dbReference type="NCBI Taxonomy" id="519421"/>
    <lineage>
        <taxon>Bacteria</taxon>
        <taxon>Bacillati</taxon>
        <taxon>Actinomycetota</taxon>
        <taxon>Actinomycetes</taxon>
        <taxon>Micromonosporales</taxon>
        <taxon>Micromonosporaceae</taxon>
        <taxon>Actinocatenispora</taxon>
    </lineage>
</organism>
<dbReference type="CDD" id="cd04762">
    <property type="entry name" value="HTH_MerR-trunc"/>
    <property type="match status" value="1"/>
</dbReference>
<accession>A0A8J3NGR1</accession>
<comment type="caution">
    <text evidence="2">The sequence shown here is derived from an EMBL/GenBank/DDBJ whole genome shotgun (WGS) entry which is preliminary data.</text>
</comment>
<dbReference type="InterPro" id="IPR041657">
    <property type="entry name" value="HTH_17"/>
</dbReference>
<dbReference type="Pfam" id="PF12728">
    <property type="entry name" value="HTH_17"/>
    <property type="match status" value="1"/>
</dbReference>
<dbReference type="GO" id="GO:0003677">
    <property type="term" value="F:DNA binding"/>
    <property type="evidence" value="ECO:0007669"/>
    <property type="project" value="InterPro"/>
</dbReference>
<dbReference type="NCBIfam" id="NF033787">
    <property type="entry name" value="HTH_BldC"/>
    <property type="match status" value="1"/>
</dbReference>
<reference evidence="2" key="1">
    <citation type="submission" date="2021-01" db="EMBL/GenBank/DDBJ databases">
        <title>Whole genome shotgun sequence of Actinocatenispora rupis NBRC 107355.</title>
        <authorList>
            <person name="Komaki H."/>
            <person name="Tamura T."/>
        </authorList>
    </citation>
    <scope>NUCLEOTIDE SEQUENCE</scope>
    <source>
        <strain evidence="2">NBRC 107355</strain>
    </source>
</reference>
<feature type="domain" description="Helix-turn-helix" evidence="1">
    <location>
        <begin position="13"/>
        <end position="61"/>
    </location>
</feature>
<keyword evidence="3" id="KW-1185">Reference proteome</keyword>
<gene>
    <name evidence="2" type="ORF">Aru02nite_60080</name>
</gene>
<dbReference type="AlphaFoldDB" id="A0A8J3NGR1"/>
<evidence type="ECO:0000313" key="3">
    <source>
        <dbReference type="Proteomes" id="UP000612808"/>
    </source>
</evidence>
<dbReference type="InterPro" id="IPR010093">
    <property type="entry name" value="SinI_DNA-bd"/>
</dbReference>
<protein>
    <recommendedName>
        <fullName evidence="1">Helix-turn-helix domain-containing protein</fullName>
    </recommendedName>
</protein>
<dbReference type="InterPro" id="IPR048048">
    <property type="entry name" value="BldC-like"/>
</dbReference>
<sequence>MYKGGVVESSDRLLTPGEVASLFRVDPKTVTRWAAAGRIGSIRTPGGHRRFRESEVRALLSGDEAGFAEESQPTSR</sequence>
<dbReference type="Gene3D" id="1.10.1660.10">
    <property type="match status" value="1"/>
</dbReference>
<evidence type="ECO:0000259" key="1">
    <source>
        <dbReference type="Pfam" id="PF12728"/>
    </source>
</evidence>
<dbReference type="InterPro" id="IPR009061">
    <property type="entry name" value="DNA-bd_dom_put_sf"/>
</dbReference>
<evidence type="ECO:0000313" key="2">
    <source>
        <dbReference type="EMBL" id="GID15119.1"/>
    </source>
</evidence>